<sequence>MHEYRSTDGAVVPGHDGMKTAAVSQILMTSHWTGPTALSNSPERGRARSVLICLPLAAFSGGLGLLPYPTARREGERGQCSFVSRWPLFQVDWAYCLIQQPGERASEVSAHLSPVGRFFRWTGLTALSNNPERGRARSVLTCLPLAAFSGGLGLLPYPTARREGERGQCSLISRWPLFQVDSAYCLIQQHGERASEVSTHLSSVGRFFRWTGLTALSNNPERGRARSVLICLPWAAFSGGLGLLPYPTTQREGERGQYSLVFRWPLFQVDSAYCLIQQHAERASKIERRKE</sequence>
<dbReference type="AlphaFoldDB" id="A0AAE1A8D3"/>
<protein>
    <submittedName>
        <fullName evidence="1">Uncharacterized protein</fullName>
    </submittedName>
</protein>
<name>A0AAE1A8D3_9GAST</name>
<gene>
    <name evidence="1" type="ORF">RRG08_046964</name>
</gene>
<accession>A0AAE1A8D3</accession>
<evidence type="ECO:0000313" key="1">
    <source>
        <dbReference type="EMBL" id="KAK3783170.1"/>
    </source>
</evidence>
<reference evidence="1" key="1">
    <citation type="journal article" date="2023" name="G3 (Bethesda)">
        <title>A reference genome for the long-term kleptoplast-retaining sea slug Elysia crispata morphotype clarki.</title>
        <authorList>
            <person name="Eastman K.E."/>
            <person name="Pendleton A.L."/>
            <person name="Shaikh M.A."/>
            <person name="Suttiyut T."/>
            <person name="Ogas R."/>
            <person name="Tomko P."/>
            <person name="Gavelis G."/>
            <person name="Widhalm J.R."/>
            <person name="Wisecaver J.H."/>
        </authorList>
    </citation>
    <scope>NUCLEOTIDE SEQUENCE</scope>
    <source>
        <strain evidence="1">ECLA1</strain>
    </source>
</reference>
<dbReference type="EMBL" id="JAWDGP010002436">
    <property type="protein sequence ID" value="KAK3783170.1"/>
    <property type="molecule type" value="Genomic_DNA"/>
</dbReference>
<evidence type="ECO:0000313" key="2">
    <source>
        <dbReference type="Proteomes" id="UP001283361"/>
    </source>
</evidence>
<keyword evidence="2" id="KW-1185">Reference proteome</keyword>
<comment type="caution">
    <text evidence="1">The sequence shown here is derived from an EMBL/GenBank/DDBJ whole genome shotgun (WGS) entry which is preliminary data.</text>
</comment>
<dbReference type="Proteomes" id="UP001283361">
    <property type="component" value="Unassembled WGS sequence"/>
</dbReference>
<organism evidence="1 2">
    <name type="scientific">Elysia crispata</name>
    <name type="common">lettuce slug</name>
    <dbReference type="NCBI Taxonomy" id="231223"/>
    <lineage>
        <taxon>Eukaryota</taxon>
        <taxon>Metazoa</taxon>
        <taxon>Spiralia</taxon>
        <taxon>Lophotrochozoa</taxon>
        <taxon>Mollusca</taxon>
        <taxon>Gastropoda</taxon>
        <taxon>Heterobranchia</taxon>
        <taxon>Euthyneura</taxon>
        <taxon>Panpulmonata</taxon>
        <taxon>Sacoglossa</taxon>
        <taxon>Placobranchoidea</taxon>
        <taxon>Plakobranchidae</taxon>
        <taxon>Elysia</taxon>
    </lineage>
</organism>
<proteinExistence type="predicted"/>